<accession>A0AAV9BC41</accession>
<keyword evidence="2" id="KW-1185">Reference proteome</keyword>
<reference evidence="1" key="1">
    <citation type="journal article" date="2023" name="Nat. Commun.">
        <title>Diploid and tetraploid genomes of Acorus and the evolution of monocots.</title>
        <authorList>
            <person name="Ma L."/>
            <person name="Liu K.W."/>
            <person name="Li Z."/>
            <person name="Hsiao Y.Y."/>
            <person name="Qi Y."/>
            <person name="Fu T."/>
            <person name="Tang G.D."/>
            <person name="Zhang D."/>
            <person name="Sun W.H."/>
            <person name="Liu D.K."/>
            <person name="Li Y."/>
            <person name="Chen G.Z."/>
            <person name="Liu X.D."/>
            <person name="Liao X.Y."/>
            <person name="Jiang Y.T."/>
            <person name="Yu X."/>
            <person name="Hao Y."/>
            <person name="Huang J."/>
            <person name="Zhao X.W."/>
            <person name="Ke S."/>
            <person name="Chen Y.Y."/>
            <person name="Wu W.L."/>
            <person name="Hsu J.L."/>
            <person name="Lin Y.F."/>
            <person name="Huang M.D."/>
            <person name="Li C.Y."/>
            <person name="Huang L."/>
            <person name="Wang Z.W."/>
            <person name="Zhao X."/>
            <person name="Zhong W.Y."/>
            <person name="Peng D.H."/>
            <person name="Ahmad S."/>
            <person name="Lan S."/>
            <person name="Zhang J.S."/>
            <person name="Tsai W.C."/>
            <person name="Van de Peer Y."/>
            <person name="Liu Z.J."/>
        </authorList>
    </citation>
    <scope>NUCLEOTIDE SEQUENCE</scope>
    <source>
        <strain evidence="1">SCP</strain>
    </source>
</reference>
<evidence type="ECO:0000313" key="2">
    <source>
        <dbReference type="Proteomes" id="UP001179952"/>
    </source>
</evidence>
<protein>
    <submittedName>
        <fullName evidence="1">Uncharacterized protein</fullName>
    </submittedName>
</protein>
<name>A0AAV9BC41_ACOGR</name>
<proteinExistence type="predicted"/>
<reference evidence="1" key="2">
    <citation type="submission" date="2023-06" db="EMBL/GenBank/DDBJ databases">
        <authorList>
            <person name="Ma L."/>
            <person name="Liu K.-W."/>
            <person name="Li Z."/>
            <person name="Hsiao Y.-Y."/>
            <person name="Qi Y."/>
            <person name="Fu T."/>
            <person name="Tang G."/>
            <person name="Zhang D."/>
            <person name="Sun W.-H."/>
            <person name="Liu D.-K."/>
            <person name="Li Y."/>
            <person name="Chen G.-Z."/>
            <person name="Liu X.-D."/>
            <person name="Liao X.-Y."/>
            <person name="Jiang Y.-T."/>
            <person name="Yu X."/>
            <person name="Hao Y."/>
            <person name="Huang J."/>
            <person name="Zhao X.-W."/>
            <person name="Ke S."/>
            <person name="Chen Y.-Y."/>
            <person name="Wu W.-L."/>
            <person name="Hsu J.-L."/>
            <person name="Lin Y.-F."/>
            <person name="Huang M.-D."/>
            <person name="Li C.-Y."/>
            <person name="Huang L."/>
            <person name="Wang Z.-W."/>
            <person name="Zhao X."/>
            <person name="Zhong W.-Y."/>
            <person name="Peng D.-H."/>
            <person name="Ahmad S."/>
            <person name="Lan S."/>
            <person name="Zhang J.-S."/>
            <person name="Tsai W.-C."/>
            <person name="Van De Peer Y."/>
            <person name="Liu Z.-J."/>
        </authorList>
    </citation>
    <scope>NUCLEOTIDE SEQUENCE</scope>
    <source>
        <strain evidence="1">SCP</strain>
        <tissue evidence="1">Leaves</tissue>
    </source>
</reference>
<dbReference type="Proteomes" id="UP001179952">
    <property type="component" value="Unassembled WGS sequence"/>
</dbReference>
<comment type="caution">
    <text evidence="1">The sequence shown here is derived from an EMBL/GenBank/DDBJ whole genome shotgun (WGS) entry which is preliminary data.</text>
</comment>
<organism evidence="1 2">
    <name type="scientific">Acorus gramineus</name>
    <name type="common">Dwarf sweet flag</name>
    <dbReference type="NCBI Taxonomy" id="55184"/>
    <lineage>
        <taxon>Eukaryota</taxon>
        <taxon>Viridiplantae</taxon>
        <taxon>Streptophyta</taxon>
        <taxon>Embryophyta</taxon>
        <taxon>Tracheophyta</taxon>
        <taxon>Spermatophyta</taxon>
        <taxon>Magnoliopsida</taxon>
        <taxon>Liliopsida</taxon>
        <taxon>Acoraceae</taxon>
        <taxon>Acorus</taxon>
    </lineage>
</organism>
<evidence type="ECO:0000313" key="1">
    <source>
        <dbReference type="EMBL" id="KAK1273993.1"/>
    </source>
</evidence>
<gene>
    <name evidence="1" type="ORF">QJS04_geneDACA007847</name>
</gene>
<dbReference type="AlphaFoldDB" id="A0AAV9BC41"/>
<sequence length="91" mass="9701">MSLHLHPCRILSNGCLGFRKIWRHSMKLRALAAAAAAPSLRDGVLEVNGRGALIGVPDNVVVSPMANGSAFLGAVSDEVKCRHVFNLGILR</sequence>
<dbReference type="EMBL" id="JAUJYN010000004">
    <property type="protein sequence ID" value="KAK1273993.1"/>
    <property type="molecule type" value="Genomic_DNA"/>
</dbReference>